<dbReference type="InterPro" id="IPR050924">
    <property type="entry name" value="Peroxiredoxin_BCP/PrxQ"/>
</dbReference>
<proteinExistence type="inferred from homology"/>
<dbReference type="EMBL" id="BAABJH010000001">
    <property type="protein sequence ID" value="GAA4886836.1"/>
    <property type="molecule type" value="Genomic_DNA"/>
</dbReference>
<dbReference type="Proteomes" id="UP001500433">
    <property type="component" value="Unassembled WGS sequence"/>
</dbReference>
<evidence type="ECO:0000256" key="7">
    <source>
        <dbReference type="ARBA" id="ARBA00023284"/>
    </source>
</evidence>
<evidence type="ECO:0000256" key="4">
    <source>
        <dbReference type="ARBA" id="ARBA00022862"/>
    </source>
</evidence>
<dbReference type="Pfam" id="PF00578">
    <property type="entry name" value="AhpC-TSA"/>
    <property type="match status" value="1"/>
</dbReference>
<evidence type="ECO:0000256" key="5">
    <source>
        <dbReference type="ARBA" id="ARBA00023002"/>
    </source>
</evidence>
<evidence type="ECO:0000313" key="14">
    <source>
        <dbReference type="Proteomes" id="UP001500433"/>
    </source>
</evidence>
<evidence type="ECO:0000256" key="3">
    <source>
        <dbReference type="ARBA" id="ARBA00022559"/>
    </source>
</evidence>
<sequence>MGKLNKADSAPDFTSEDYLGKVINLKDYQNDKILLSFFRGATCPFCNLRLNQLIKKYPEFKRLGIKVITIFASSKEEISTYSGQQKAPFTIIVDPTKEIYKNYGIEESYFGMFRTMINPLKMLKVMFSSYFNMKSIKDRPILPADFLIDQDNKIYVAYYGKNFGDHMPIQDILEWKK</sequence>
<comment type="function">
    <text evidence="1">Thiol-specific peroxidase that catalyzes the reduction of hydrogen peroxide and organic hydroperoxides to water and alcohols, respectively. Plays a role in cell protection against oxidative stress by detoxifying peroxides and as sensor of hydrogen peroxide-mediated signaling events.</text>
</comment>
<evidence type="ECO:0000256" key="11">
    <source>
        <dbReference type="ARBA" id="ARBA00049091"/>
    </source>
</evidence>
<dbReference type="RefSeq" id="WP_345272749.1">
    <property type="nucleotide sequence ID" value="NZ_BAABJH010000001.1"/>
</dbReference>
<keyword evidence="7" id="KW-0676">Redox-active center</keyword>
<dbReference type="PROSITE" id="PS51352">
    <property type="entry name" value="THIOREDOXIN_2"/>
    <property type="match status" value="1"/>
</dbReference>
<keyword evidence="3" id="KW-0575">Peroxidase</keyword>
<dbReference type="SUPFAM" id="SSF52833">
    <property type="entry name" value="Thioredoxin-like"/>
    <property type="match status" value="1"/>
</dbReference>
<organism evidence="13 14">
    <name type="scientific">Flaviramulus aquimarinus</name>
    <dbReference type="NCBI Taxonomy" id="1170456"/>
    <lineage>
        <taxon>Bacteria</taxon>
        <taxon>Pseudomonadati</taxon>
        <taxon>Bacteroidota</taxon>
        <taxon>Flavobacteriia</taxon>
        <taxon>Flavobacteriales</taxon>
        <taxon>Flavobacteriaceae</taxon>
        <taxon>Flaviramulus</taxon>
    </lineage>
</organism>
<dbReference type="InterPro" id="IPR013766">
    <property type="entry name" value="Thioredoxin_domain"/>
</dbReference>
<evidence type="ECO:0000256" key="9">
    <source>
        <dbReference type="ARBA" id="ARBA00038489"/>
    </source>
</evidence>
<evidence type="ECO:0000256" key="8">
    <source>
        <dbReference type="ARBA" id="ARBA00032824"/>
    </source>
</evidence>
<evidence type="ECO:0000256" key="10">
    <source>
        <dbReference type="ARBA" id="ARBA00042639"/>
    </source>
</evidence>
<evidence type="ECO:0000259" key="12">
    <source>
        <dbReference type="PROSITE" id="PS51352"/>
    </source>
</evidence>
<keyword evidence="5" id="KW-0560">Oxidoreductase</keyword>
<protein>
    <recommendedName>
        <fullName evidence="2">thioredoxin-dependent peroxiredoxin</fullName>
        <ecNumber evidence="2">1.11.1.24</ecNumber>
    </recommendedName>
    <alternativeName>
        <fullName evidence="8">Thioredoxin peroxidase</fullName>
    </alternativeName>
    <alternativeName>
        <fullName evidence="10">Thioredoxin-dependent peroxiredoxin Bcp</fullName>
    </alternativeName>
</protein>
<evidence type="ECO:0000256" key="6">
    <source>
        <dbReference type="ARBA" id="ARBA00023157"/>
    </source>
</evidence>
<evidence type="ECO:0000313" key="13">
    <source>
        <dbReference type="EMBL" id="GAA4886836.1"/>
    </source>
</evidence>
<dbReference type="InterPro" id="IPR036249">
    <property type="entry name" value="Thioredoxin-like_sf"/>
</dbReference>
<dbReference type="CDD" id="cd02970">
    <property type="entry name" value="PRX_like2"/>
    <property type="match status" value="1"/>
</dbReference>
<dbReference type="Gene3D" id="3.40.30.10">
    <property type="entry name" value="Glutaredoxin"/>
    <property type="match status" value="1"/>
</dbReference>
<feature type="domain" description="Thioredoxin" evidence="12">
    <location>
        <begin position="4"/>
        <end position="177"/>
    </location>
</feature>
<evidence type="ECO:0000256" key="2">
    <source>
        <dbReference type="ARBA" id="ARBA00013017"/>
    </source>
</evidence>
<accession>A0ABP9EVY0</accession>
<gene>
    <name evidence="13" type="ORF">GCM10023311_07960</name>
</gene>
<evidence type="ECO:0000256" key="1">
    <source>
        <dbReference type="ARBA" id="ARBA00003330"/>
    </source>
</evidence>
<dbReference type="PANTHER" id="PTHR42801">
    <property type="entry name" value="THIOREDOXIN-DEPENDENT PEROXIDE REDUCTASE"/>
    <property type="match status" value="1"/>
</dbReference>
<keyword evidence="6" id="KW-1015">Disulfide bond</keyword>
<comment type="caution">
    <text evidence="13">The sequence shown here is derived from an EMBL/GenBank/DDBJ whole genome shotgun (WGS) entry which is preliminary data.</text>
</comment>
<comment type="similarity">
    <text evidence="9">Belongs to the peroxiredoxin family. BCP/PrxQ subfamily.</text>
</comment>
<dbReference type="EC" id="1.11.1.24" evidence="2"/>
<keyword evidence="14" id="KW-1185">Reference proteome</keyword>
<dbReference type="PANTHER" id="PTHR42801:SF4">
    <property type="entry name" value="AHPC_TSA FAMILY PROTEIN"/>
    <property type="match status" value="1"/>
</dbReference>
<dbReference type="InterPro" id="IPR000866">
    <property type="entry name" value="AhpC/TSA"/>
</dbReference>
<reference evidence="14" key="1">
    <citation type="journal article" date="2019" name="Int. J. Syst. Evol. Microbiol.">
        <title>The Global Catalogue of Microorganisms (GCM) 10K type strain sequencing project: providing services to taxonomists for standard genome sequencing and annotation.</title>
        <authorList>
            <consortium name="The Broad Institute Genomics Platform"/>
            <consortium name="The Broad Institute Genome Sequencing Center for Infectious Disease"/>
            <person name="Wu L."/>
            <person name="Ma J."/>
        </authorList>
    </citation>
    <scope>NUCLEOTIDE SEQUENCE [LARGE SCALE GENOMIC DNA]</scope>
    <source>
        <strain evidence="14">JCM 18274</strain>
    </source>
</reference>
<comment type="catalytic activity">
    <reaction evidence="11">
        <text>a hydroperoxide + [thioredoxin]-dithiol = an alcohol + [thioredoxin]-disulfide + H2O</text>
        <dbReference type="Rhea" id="RHEA:62620"/>
        <dbReference type="Rhea" id="RHEA-COMP:10698"/>
        <dbReference type="Rhea" id="RHEA-COMP:10700"/>
        <dbReference type="ChEBI" id="CHEBI:15377"/>
        <dbReference type="ChEBI" id="CHEBI:29950"/>
        <dbReference type="ChEBI" id="CHEBI:30879"/>
        <dbReference type="ChEBI" id="CHEBI:35924"/>
        <dbReference type="ChEBI" id="CHEBI:50058"/>
        <dbReference type="EC" id="1.11.1.24"/>
    </reaction>
</comment>
<name>A0ABP9EVY0_9FLAO</name>
<keyword evidence="4" id="KW-0049">Antioxidant</keyword>